<reference evidence="2" key="1">
    <citation type="submission" date="2020-10" db="EMBL/GenBank/DDBJ databases">
        <authorList>
            <person name="Gilroy R."/>
        </authorList>
    </citation>
    <scope>NUCLEOTIDE SEQUENCE</scope>
    <source>
        <strain evidence="2">ChiHcec3-6078</strain>
    </source>
</reference>
<dbReference type="InterPro" id="IPR006675">
    <property type="entry name" value="HDIG_dom"/>
</dbReference>
<dbReference type="Gene3D" id="1.10.3210.10">
    <property type="entry name" value="Hypothetical protein af1432"/>
    <property type="match status" value="1"/>
</dbReference>
<dbReference type="CDD" id="cd00077">
    <property type="entry name" value="HDc"/>
    <property type="match status" value="1"/>
</dbReference>
<evidence type="ECO:0000313" key="2">
    <source>
        <dbReference type="EMBL" id="HIU25613.1"/>
    </source>
</evidence>
<name>A0A9D1L728_9FIRM</name>
<dbReference type="SUPFAM" id="SSF109604">
    <property type="entry name" value="HD-domain/PDEase-like"/>
    <property type="match status" value="1"/>
</dbReference>
<evidence type="ECO:0000259" key="1">
    <source>
        <dbReference type="SMART" id="SM00471"/>
    </source>
</evidence>
<dbReference type="Pfam" id="PF01966">
    <property type="entry name" value="HD"/>
    <property type="match status" value="1"/>
</dbReference>
<dbReference type="Proteomes" id="UP000824090">
    <property type="component" value="Unassembled WGS sequence"/>
</dbReference>
<sequence>MKCPTKEECLKLLEEYKTPAHVRGHCMAVAETAVTIGRALKNKGYDLDLDLIEAAGLLHDIARTEEKHWEVGADMALSLGYREVSDIIRVHMTYEPFSHLENISETDLVCLGDRLVMEDRYVGLDRRIDYVIAKAKRQGHPEAKPYILEKKEDAKRFIEEIEGALGRTIDSLMEKESREI</sequence>
<comment type="caution">
    <text evidence="2">The sequence shown here is derived from an EMBL/GenBank/DDBJ whole genome shotgun (WGS) entry which is preliminary data.</text>
</comment>
<feature type="domain" description="HD/PDEase" evidence="1">
    <location>
        <begin position="18"/>
        <end position="127"/>
    </location>
</feature>
<accession>A0A9D1L728</accession>
<dbReference type="InterPro" id="IPR003607">
    <property type="entry name" value="HD/PDEase_dom"/>
</dbReference>
<dbReference type="InterPro" id="IPR006674">
    <property type="entry name" value="HD_domain"/>
</dbReference>
<dbReference type="AlphaFoldDB" id="A0A9D1L728"/>
<organism evidence="2 3">
    <name type="scientific">Candidatus Allocopromorpha excrementigallinarum</name>
    <dbReference type="NCBI Taxonomy" id="2840742"/>
    <lineage>
        <taxon>Bacteria</taxon>
        <taxon>Bacillati</taxon>
        <taxon>Bacillota</taxon>
        <taxon>Clostridia</taxon>
        <taxon>Eubacteriales</taxon>
        <taxon>Eubacteriaceae</taxon>
        <taxon>Eubacteriaceae incertae sedis</taxon>
        <taxon>Candidatus Allocopromorpha</taxon>
    </lineage>
</organism>
<dbReference type="SMART" id="SM00471">
    <property type="entry name" value="HDc"/>
    <property type="match status" value="1"/>
</dbReference>
<proteinExistence type="predicted"/>
<protein>
    <submittedName>
        <fullName evidence="2">HD domain-containing protein</fullName>
    </submittedName>
</protein>
<reference evidence="2" key="2">
    <citation type="journal article" date="2021" name="PeerJ">
        <title>Extensive microbial diversity within the chicken gut microbiome revealed by metagenomics and culture.</title>
        <authorList>
            <person name="Gilroy R."/>
            <person name="Ravi A."/>
            <person name="Getino M."/>
            <person name="Pursley I."/>
            <person name="Horton D.L."/>
            <person name="Alikhan N.F."/>
            <person name="Baker D."/>
            <person name="Gharbi K."/>
            <person name="Hall N."/>
            <person name="Watson M."/>
            <person name="Adriaenssens E.M."/>
            <person name="Foster-Nyarko E."/>
            <person name="Jarju S."/>
            <person name="Secka A."/>
            <person name="Antonio M."/>
            <person name="Oren A."/>
            <person name="Chaudhuri R.R."/>
            <person name="La Ragione R."/>
            <person name="Hildebrand F."/>
            <person name="Pallen M.J."/>
        </authorList>
    </citation>
    <scope>NUCLEOTIDE SEQUENCE</scope>
    <source>
        <strain evidence="2">ChiHcec3-6078</strain>
    </source>
</reference>
<dbReference type="NCBIfam" id="TIGR00277">
    <property type="entry name" value="HDIG"/>
    <property type="match status" value="1"/>
</dbReference>
<evidence type="ECO:0000313" key="3">
    <source>
        <dbReference type="Proteomes" id="UP000824090"/>
    </source>
</evidence>
<dbReference type="EMBL" id="DVMP01000074">
    <property type="protein sequence ID" value="HIU25613.1"/>
    <property type="molecule type" value="Genomic_DNA"/>
</dbReference>
<gene>
    <name evidence="2" type="ORF">IAC50_03880</name>
</gene>